<name>A0A3P7N9P5_DIBLA</name>
<protein>
    <submittedName>
        <fullName evidence="2">Uncharacterized protein</fullName>
    </submittedName>
</protein>
<dbReference type="EMBL" id="UYRU01089487">
    <property type="protein sequence ID" value="VDN36760.1"/>
    <property type="molecule type" value="Genomic_DNA"/>
</dbReference>
<accession>A0A3P7N9P5</accession>
<feature type="region of interest" description="Disordered" evidence="1">
    <location>
        <begin position="22"/>
        <end position="65"/>
    </location>
</feature>
<keyword evidence="3" id="KW-1185">Reference proteome</keyword>
<dbReference type="Proteomes" id="UP000281553">
    <property type="component" value="Unassembled WGS sequence"/>
</dbReference>
<evidence type="ECO:0000313" key="3">
    <source>
        <dbReference type="Proteomes" id="UP000281553"/>
    </source>
</evidence>
<feature type="compositionally biased region" description="Polar residues" evidence="1">
    <location>
        <begin position="45"/>
        <end position="57"/>
    </location>
</feature>
<proteinExistence type="predicted"/>
<feature type="compositionally biased region" description="Low complexity" evidence="1">
    <location>
        <begin position="24"/>
        <end position="40"/>
    </location>
</feature>
<evidence type="ECO:0000256" key="1">
    <source>
        <dbReference type="SAM" id="MobiDB-lite"/>
    </source>
</evidence>
<dbReference type="AlphaFoldDB" id="A0A3P7N9P5"/>
<sequence length="65" mass="6886">MMPRDPRVSLLIGTATSWPTGSVSLRSELSSNDLNSSPPSFHTAAKNSSNRPPSSASLAGYWPVL</sequence>
<gene>
    <name evidence="2" type="ORF">DILT_LOCUS17124</name>
</gene>
<reference evidence="2 3" key="1">
    <citation type="submission" date="2018-11" db="EMBL/GenBank/DDBJ databases">
        <authorList>
            <consortium name="Pathogen Informatics"/>
        </authorList>
    </citation>
    <scope>NUCLEOTIDE SEQUENCE [LARGE SCALE GENOMIC DNA]</scope>
</reference>
<organism evidence="2 3">
    <name type="scientific">Dibothriocephalus latus</name>
    <name type="common">Fish tapeworm</name>
    <name type="synonym">Diphyllobothrium latum</name>
    <dbReference type="NCBI Taxonomy" id="60516"/>
    <lineage>
        <taxon>Eukaryota</taxon>
        <taxon>Metazoa</taxon>
        <taxon>Spiralia</taxon>
        <taxon>Lophotrochozoa</taxon>
        <taxon>Platyhelminthes</taxon>
        <taxon>Cestoda</taxon>
        <taxon>Eucestoda</taxon>
        <taxon>Diphyllobothriidea</taxon>
        <taxon>Diphyllobothriidae</taxon>
        <taxon>Dibothriocephalus</taxon>
    </lineage>
</organism>
<evidence type="ECO:0000313" key="2">
    <source>
        <dbReference type="EMBL" id="VDN36760.1"/>
    </source>
</evidence>